<evidence type="ECO:0000313" key="5">
    <source>
        <dbReference type="EMBL" id="KAA0676133.1"/>
    </source>
</evidence>
<reference evidence="5 6" key="1">
    <citation type="submission" date="2018-07" db="EMBL/GenBank/DDBJ databases">
        <title>Genome sequence of Azospirillum sp. ATCC 49961.</title>
        <authorList>
            <person name="Sant'Anna F.H."/>
            <person name="Baldani J.I."/>
            <person name="Zilli J.E."/>
            <person name="Reis V.M."/>
            <person name="Hartmann A."/>
            <person name="Cruz L."/>
            <person name="de Souza E.M."/>
            <person name="de Oliveira Pedrosa F."/>
            <person name="Passaglia L.M.P."/>
        </authorList>
    </citation>
    <scope>NUCLEOTIDE SEQUENCE [LARGE SCALE GENOMIC DNA]</scope>
    <source>
        <strain evidence="5 6">ATCC 49961</strain>
    </source>
</reference>
<dbReference type="InterPro" id="IPR047661">
    <property type="entry name" value="IstB"/>
</dbReference>
<dbReference type="GO" id="GO:0006260">
    <property type="term" value="P:DNA replication"/>
    <property type="evidence" value="ECO:0007669"/>
    <property type="project" value="TreeGrafter"/>
</dbReference>
<accession>A0A9W7KNG8</accession>
<keyword evidence="6" id="KW-1185">Reference proteome</keyword>
<evidence type="ECO:0000256" key="2">
    <source>
        <dbReference type="ARBA" id="ARBA00022741"/>
    </source>
</evidence>
<dbReference type="InterPro" id="IPR028350">
    <property type="entry name" value="DNAC/IstB-like"/>
</dbReference>
<protein>
    <submittedName>
        <fullName evidence="5">AAA family ATPase</fullName>
    </submittedName>
</protein>
<feature type="domain" description="AAA+ ATPase" evidence="4">
    <location>
        <begin position="102"/>
        <end position="234"/>
    </location>
</feature>
<gene>
    <name evidence="5" type="ORF">DS843_28435</name>
</gene>
<proteinExistence type="inferred from homology"/>
<comment type="caution">
    <text evidence="5">The sequence shown here is derived from an EMBL/GenBank/DDBJ whole genome shotgun (WGS) entry which is preliminary data.</text>
</comment>
<dbReference type="AlphaFoldDB" id="A0A9W7KNG8"/>
<dbReference type="Gene3D" id="3.40.50.300">
    <property type="entry name" value="P-loop containing nucleotide triphosphate hydrolases"/>
    <property type="match status" value="1"/>
</dbReference>
<dbReference type="Pfam" id="PF01695">
    <property type="entry name" value="IstB_IS21"/>
    <property type="match status" value="1"/>
</dbReference>
<dbReference type="InterPro" id="IPR002611">
    <property type="entry name" value="IstB_ATP-bd"/>
</dbReference>
<dbReference type="RefSeq" id="WP_149472208.1">
    <property type="nucleotide sequence ID" value="NZ_QOKW01000041.1"/>
</dbReference>
<dbReference type="GO" id="GO:0005524">
    <property type="term" value="F:ATP binding"/>
    <property type="evidence" value="ECO:0007669"/>
    <property type="project" value="UniProtKB-KW"/>
</dbReference>
<dbReference type="OrthoDB" id="8150723at2"/>
<dbReference type="InterPro" id="IPR003593">
    <property type="entry name" value="AAA+_ATPase"/>
</dbReference>
<comment type="similarity">
    <text evidence="1">Belongs to the IS21/IS1162 putative ATP-binding protein family.</text>
</comment>
<dbReference type="NCBIfam" id="NF006038">
    <property type="entry name" value="PRK08181.1"/>
    <property type="match status" value="1"/>
</dbReference>
<dbReference type="PANTHER" id="PTHR30050:SF4">
    <property type="entry name" value="ATP-BINDING PROTEIN RV3427C IN INSERTION SEQUENCE-RELATED"/>
    <property type="match status" value="1"/>
</dbReference>
<dbReference type="NCBIfam" id="NF038214">
    <property type="entry name" value="IS21_help_AAA"/>
    <property type="match status" value="1"/>
</dbReference>
<dbReference type="Proteomes" id="UP000480854">
    <property type="component" value="Unassembled WGS sequence"/>
</dbReference>
<evidence type="ECO:0000256" key="3">
    <source>
        <dbReference type="ARBA" id="ARBA00022840"/>
    </source>
</evidence>
<evidence type="ECO:0000259" key="4">
    <source>
        <dbReference type="SMART" id="SM00382"/>
    </source>
</evidence>
<keyword evidence="3" id="KW-0067">ATP-binding</keyword>
<dbReference type="CDD" id="cd00009">
    <property type="entry name" value="AAA"/>
    <property type="match status" value="1"/>
</dbReference>
<dbReference type="PANTHER" id="PTHR30050">
    <property type="entry name" value="CHROMOSOMAL REPLICATION INITIATOR PROTEIN DNAA"/>
    <property type="match status" value="1"/>
</dbReference>
<keyword evidence="2" id="KW-0547">Nucleotide-binding</keyword>
<evidence type="ECO:0000256" key="1">
    <source>
        <dbReference type="ARBA" id="ARBA00008059"/>
    </source>
</evidence>
<dbReference type="PIRSF" id="PIRSF003073">
    <property type="entry name" value="DNAC_TnpB_IstB"/>
    <property type="match status" value="1"/>
</dbReference>
<dbReference type="EMBL" id="QOKW01000041">
    <property type="protein sequence ID" value="KAA0676133.1"/>
    <property type="molecule type" value="Genomic_DNA"/>
</dbReference>
<organism evidence="5 6">
    <name type="scientific">Roseomonas genomospecies 6</name>
    <dbReference type="NCBI Taxonomy" id="214106"/>
    <lineage>
        <taxon>Bacteria</taxon>
        <taxon>Pseudomonadati</taxon>
        <taxon>Pseudomonadota</taxon>
        <taxon>Alphaproteobacteria</taxon>
        <taxon>Acetobacterales</taxon>
        <taxon>Roseomonadaceae</taxon>
        <taxon>Roseomonas</taxon>
    </lineage>
</organism>
<dbReference type="SUPFAM" id="SSF52540">
    <property type="entry name" value="P-loop containing nucleoside triphosphate hydrolases"/>
    <property type="match status" value="1"/>
</dbReference>
<evidence type="ECO:0000313" key="6">
    <source>
        <dbReference type="Proteomes" id="UP000480854"/>
    </source>
</evidence>
<dbReference type="SMART" id="SM00382">
    <property type="entry name" value="AAA"/>
    <property type="match status" value="1"/>
</dbReference>
<sequence length="264" mass="29277">MTDIDATKLPVMLSSLRLPTISRLWPGFAERADREGWGAARFLAALCEHELAERTERRIARHMAESDLPEGKTLTTFDFAAVPTLRKPHVEALGHGDGWIERGANVLIFGPSGVGKTHIASAIGTVLIEGGRRVLFTRTTDLVQKLQAARRDLALPGLLSRLDRFDCLILDDLGYVRKDQAETAVLFELIAERYERRSLILTCNQPFSAWNAIFPDPAMTVAAIDRLVHHAIILELNTESYRRRSAMAAAQRDEPRGVIDGATA</sequence>
<dbReference type="InterPro" id="IPR027417">
    <property type="entry name" value="P-loop_NTPase"/>
</dbReference>
<name>A0A9W7KNG8_9PROT</name>